<comment type="caution">
    <text evidence="1">The sequence shown here is derived from an EMBL/GenBank/DDBJ whole genome shotgun (WGS) entry which is preliminary data.</text>
</comment>
<organism evidence="1 2">
    <name type="scientific">Racocetra persica</name>
    <dbReference type="NCBI Taxonomy" id="160502"/>
    <lineage>
        <taxon>Eukaryota</taxon>
        <taxon>Fungi</taxon>
        <taxon>Fungi incertae sedis</taxon>
        <taxon>Mucoromycota</taxon>
        <taxon>Glomeromycotina</taxon>
        <taxon>Glomeromycetes</taxon>
        <taxon>Diversisporales</taxon>
        <taxon>Gigasporaceae</taxon>
        <taxon>Racocetra</taxon>
    </lineage>
</organism>
<reference evidence="1" key="1">
    <citation type="submission" date="2021-06" db="EMBL/GenBank/DDBJ databases">
        <authorList>
            <person name="Kallberg Y."/>
            <person name="Tangrot J."/>
            <person name="Rosling A."/>
        </authorList>
    </citation>
    <scope>NUCLEOTIDE SEQUENCE</scope>
    <source>
        <strain evidence="1">MA461A</strain>
    </source>
</reference>
<evidence type="ECO:0000313" key="1">
    <source>
        <dbReference type="EMBL" id="CAG8791958.1"/>
    </source>
</evidence>
<evidence type="ECO:0000313" key="2">
    <source>
        <dbReference type="Proteomes" id="UP000789920"/>
    </source>
</evidence>
<sequence>SAATSLKPKTVIKAINDYNQNYSINSHSENSSPLFKKSREEEIVFLPSTTYALNILALSLKCNLQAGDRICLTHLEHSANLHPWQALAQKEGVIVDYLPLNKEFTIDIDKLNKHINKQTKIVSFVQVSNSLGVINPVMEITKKIKEINPKCLVIIDACQRSGKKIGPAEKDVELNLPLSQKFEVGTLPLAEIFGLKAAFEFLDNFTASEIYEYENNLRHYTLQKLKTIKNLVIYNQNLVSANIITFNLPPYHAHDIADYLGKNNIYVRAGNFCCPYLDKLIGTNSALRISFGIYNDYNDIDKLIFHLQKIIQNPQVLLPF</sequence>
<accession>A0ACA9RFI8</accession>
<dbReference type="EMBL" id="CAJVQC010052743">
    <property type="protein sequence ID" value="CAG8791958.1"/>
    <property type="molecule type" value="Genomic_DNA"/>
</dbReference>
<keyword evidence="2" id="KW-1185">Reference proteome</keyword>
<protein>
    <submittedName>
        <fullName evidence="1">26591_t:CDS:1</fullName>
    </submittedName>
</protein>
<dbReference type="Proteomes" id="UP000789920">
    <property type="component" value="Unassembled WGS sequence"/>
</dbReference>
<proteinExistence type="predicted"/>
<name>A0ACA9RFI8_9GLOM</name>
<gene>
    <name evidence="1" type="ORF">RPERSI_LOCUS19317</name>
</gene>
<feature type="non-terminal residue" evidence="1">
    <location>
        <position position="1"/>
    </location>
</feature>